<dbReference type="GO" id="GO:0006508">
    <property type="term" value="P:proteolysis"/>
    <property type="evidence" value="ECO:0007669"/>
    <property type="project" value="UniProtKB-KW"/>
</dbReference>
<evidence type="ECO:0000259" key="9">
    <source>
        <dbReference type="Pfam" id="PF11984"/>
    </source>
</evidence>
<feature type="transmembrane region" description="Helical" evidence="8">
    <location>
        <begin position="224"/>
        <end position="244"/>
    </location>
</feature>
<feature type="transmembrane region" description="Helical" evidence="8">
    <location>
        <begin position="57"/>
        <end position="73"/>
    </location>
</feature>
<evidence type="ECO:0000256" key="6">
    <source>
        <dbReference type="ARBA" id="ARBA00022989"/>
    </source>
</evidence>
<dbReference type="RefSeq" id="WP_147935209.1">
    <property type="nucleotide sequence ID" value="NZ_VPFD01000013.1"/>
</dbReference>
<comment type="subcellular location">
    <subcellularLocation>
        <location evidence="1">Cell membrane</location>
        <topology evidence="1">Multi-pass membrane protein</topology>
    </subcellularLocation>
</comment>
<dbReference type="Proteomes" id="UP000321413">
    <property type="component" value="Unassembled WGS sequence"/>
</dbReference>
<dbReference type="EC" id="3.4.22.-" evidence="10"/>
<name>A0A5C7FX19_9BURK</name>
<dbReference type="NCBIfam" id="TIGR03109">
    <property type="entry name" value="exosort_XrtA"/>
    <property type="match status" value="1"/>
</dbReference>
<dbReference type="InterPro" id="IPR019127">
    <property type="entry name" value="Exosortase"/>
</dbReference>
<feature type="transmembrane region" description="Helical" evidence="8">
    <location>
        <begin position="111"/>
        <end position="129"/>
    </location>
</feature>
<dbReference type="AlphaFoldDB" id="A0A5C7FX19"/>
<gene>
    <name evidence="10" type="primary">xrtA</name>
    <name evidence="10" type="ORF">FVD38_13110</name>
</gene>
<dbReference type="InterPro" id="IPR013426">
    <property type="entry name" value="EpsH-like"/>
</dbReference>
<dbReference type="NCBIfam" id="TIGR02914">
    <property type="entry name" value="EpsI_fam"/>
    <property type="match status" value="1"/>
</dbReference>
<dbReference type="EMBL" id="VPFD01000013">
    <property type="protein sequence ID" value="TXF99437.1"/>
    <property type="molecule type" value="Genomic_DNA"/>
</dbReference>
<keyword evidence="6 8" id="KW-1133">Transmembrane helix</keyword>
<dbReference type="InterPro" id="IPR014263">
    <property type="entry name" value="Methanolan_biosynth_EpsI"/>
</dbReference>
<evidence type="ECO:0000256" key="4">
    <source>
        <dbReference type="ARBA" id="ARBA00022692"/>
    </source>
</evidence>
<feature type="domain" description="Methanolan biosynthesis EpsI" evidence="9">
    <location>
        <begin position="324"/>
        <end position="518"/>
    </location>
</feature>
<evidence type="ECO:0000256" key="7">
    <source>
        <dbReference type="ARBA" id="ARBA00023136"/>
    </source>
</evidence>
<keyword evidence="3" id="KW-0645">Protease</keyword>
<keyword evidence="2" id="KW-1003">Cell membrane</keyword>
<comment type="caution">
    <text evidence="10">The sequence shown here is derived from an EMBL/GenBank/DDBJ whole genome shotgun (WGS) entry which is preliminary data.</text>
</comment>
<proteinExistence type="predicted"/>
<evidence type="ECO:0000256" key="2">
    <source>
        <dbReference type="ARBA" id="ARBA00022475"/>
    </source>
</evidence>
<sequence>MLVNPPNDLAAAAPGAATTPLAPSSAMLTAFALLAPFFLYLGTSQSLVAIWNSSETFAHGYAILPISLWLIWRRRAVFNAVPARPWAPALLLLAVLGAGWLLARMGEVQVVMQYAFVSMFPVIALAMLGPRLAGALAFPLLFLLLAVPFGEVFVGPLINLTADFTVWAVQATGIPVLRNGTRFELPTGSWSVVEACSGVRYLISSFTLGCLYAYLTYRSTTKRLLFVAVSIVVPIVANGLRAYMIVMIGHLSGMELATGVDHLIYGWVFFGLVMLLMFWIGSFWRDDDEPAPADAATPMATLAAIPGNPAPASTARMAAMCAAVVALAALWPGFARYNDAANLNPQPVQLSTVAVGWPQVAPFASWTPRWVNPDATYRATFRNSESMPPVALDIMYYRNQRNGKALISSVNTLATSDDAWHAVGGAMRSETLGGQPLTLRETRLNGPTGQILVWQWMSIDGHLTANNYVGKLLQAQAKLRFHGDDGAVVLLSAPVRDNPEAARAALRAFLAGQGQAVERALDHARTH</sequence>
<keyword evidence="5 10" id="KW-0378">Hydrolase</keyword>
<feature type="transmembrane region" description="Helical" evidence="8">
    <location>
        <begin position="136"/>
        <end position="158"/>
    </location>
</feature>
<evidence type="ECO:0000256" key="3">
    <source>
        <dbReference type="ARBA" id="ARBA00022670"/>
    </source>
</evidence>
<evidence type="ECO:0000313" key="11">
    <source>
        <dbReference type="Proteomes" id="UP000321413"/>
    </source>
</evidence>
<feature type="transmembrane region" description="Helical" evidence="8">
    <location>
        <begin position="264"/>
        <end position="284"/>
    </location>
</feature>
<dbReference type="NCBIfam" id="TIGR04178">
    <property type="entry name" value="exo_archaeo"/>
    <property type="match status" value="1"/>
</dbReference>
<evidence type="ECO:0000256" key="1">
    <source>
        <dbReference type="ARBA" id="ARBA00004651"/>
    </source>
</evidence>
<evidence type="ECO:0000256" key="8">
    <source>
        <dbReference type="SAM" id="Phobius"/>
    </source>
</evidence>
<dbReference type="GO" id="GO:0005886">
    <property type="term" value="C:plasma membrane"/>
    <property type="evidence" value="ECO:0007669"/>
    <property type="project" value="UniProtKB-SubCell"/>
</dbReference>
<organism evidence="10 11">
    <name type="scientific">Massilia arenae</name>
    <dbReference type="NCBI Taxonomy" id="2603288"/>
    <lineage>
        <taxon>Bacteria</taxon>
        <taxon>Pseudomonadati</taxon>
        <taxon>Pseudomonadota</taxon>
        <taxon>Betaproteobacteria</taxon>
        <taxon>Burkholderiales</taxon>
        <taxon>Oxalobacteraceae</taxon>
        <taxon>Telluria group</taxon>
        <taxon>Massilia</taxon>
    </lineage>
</organism>
<dbReference type="InterPro" id="IPR026392">
    <property type="entry name" value="Exo/Archaeosortase_dom"/>
</dbReference>
<protein>
    <submittedName>
        <fullName evidence="10">Exosortase A</fullName>
        <ecNumber evidence="10">3.4.22.-</ecNumber>
    </submittedName>
</protein>
<evidence type="ECO:0000313" key="10">
    <source>
        <dbReference type="EMBL" id="TXF99437.1"/>
    </source>
</evidence>
<feature type="transmembrane region" description="Helical" evidence="8">
    <location>
        <begin position="85"/>
        <end position="105"/>
    </location>
</feature>
<accession>A0A5C7FX19</accession>
<keyword evidence="7 8" id="KW-0472">Membrane</keyword>
<evidence type="ECO:0000256" key="5">
    <source>
        <dbReference type="ARBA" id="ARBA00022801"/>
    </source>
</evidence>
<dbReference type="InterPro" id="IPR017540">
    <property type="entry name" value="Exosortase-1"/>
</dbReference>
<reference evidence="10 11" key="1">
    <citation type="submission" date="2019-08" db="EMBL/GenBank/DDBJ databases">
        <title>Massilia golmudensis sp. nov., isolated from sand in the Qinghai-Tibetan Plateau.</title>
        <authorList>
            <person name="Zhang B."/>
        </authorList>
    </citation>
    <scope>NUCLEOTIDE SEQUENCE [LARGE SCALE GENOMIC DNA]</scope>
    <source>
        <strain evidence="10 11">GEM5</strain>
    </source>
</reference>
<feature type="transmembrane region" description="Helical" evidence="8">
    <location>
        <begin position="30"/>
        <end position="51"/>
    </location>
</feature>
<keyword evidence="4 8" id="KW-0812">Transmembrane</keyword>
<dbReference type="Pfam" id="PF11984">
    <property type="entry name" value="DUF3485"/>
    <property type="match status" value="1"/>
</dbReference>
<dbReference type="NCBIfam" id="TIGR02602">
    <property type="entry name" value="8TM_EpsH"/>
    <property type="match status" value="1"/>
</dbReference>
<keyword evidence="11" id="KW-1185">Reference proteome</keyword>
<dbReference type="GO" id="GO:0008233">
    <property type="term" value="F:peptidase activity"/>
    <property type="evidence" value="ECO:0007669"/>
    <property type="project" value="UniProtKB-KW"/>
</dbReference>
<dbReference type="Pfam" id="PF09721">
    <property type="entry name" value="Exosortase_EpsH"/>
    <property type="match status" value="1"/>
</dbReference>